<evidence type="ECO:0000313" key="1">
    <source>
        <dbReference type="EMBL" id="MCY9764340.1"/>
    </source>
</evidence>
<organism evidence="1 2">
    <name type="scientific">Paenibacillus alvei</name>
    <name type="common">Bacillus alvei</name>
    <dbReference type="NCBI Taxonomy" id="44250"/>
    <lineage>
        <taxon>Bacteria</taxon>
        <taxon>Bacillati</taxon>
        <taxon>Bacillota</taxon>
        <taxon>Bacilli</taxon>
        <taxon>Bacillales</taxon>
        <taxon>Paenibacillaceae</taxon>
        <taxon>Paenibacillus</taxon>
    </lineage>
</organism>
<proteinExistence type="predicted"/>
<keyword evidence="2" id="KW-1185">Reference proteome</keyword>
<name>A0ABT4H5T6_PAEAL</name>
<sequence length="85" mass="9682">MKPYMQSDRIGLISQFSWNKEASYVMDSIVEGKKQADVCGNEDDTLIVIWDRGHCLYVNTKESNTDPDLGLLDQGESQQLRQLKS</sequence>
<gene>
    <name evidence="1" type="ORF">M5X12_27980</name>
</gene>
<dbReference type="Proteomes" id="UP001527181">
    <property type="component" value="Unassembled WGS sequence"/>
</dbReference>
<protein>
    <submittedName>
        <fullName evidence="1">Uncharacterized protein</fullName>
    </submittedName>
</protein>
<evidence type="ECO:0000313" key="2">
    <source>
        <dbReference type="Proteomes" id="UP001527181"/>
    </source>
</evidence>
<reference evidence="1 2" key="1">
    <citation type="submission" date="2022-05" db="EMBL/GenBank/DDBJ databases">
        <title>Genome Sequencing of Bee-Associated Microbes.</title>
        <authorList>
            <person name="Dunlap C."/>
        </authorList>
    </citation>
    <scope>NUCLEOTIDE SEQUENCE [LARGE SCALE GENOMIC DNA]</scope>
    <source>
        <strain evidence="1 2">NRRL B-04010</strain>
    </source>
</reference>
<comment type="caution">
    <text evidence="1">The sequence shown here is derived from an EMBL/GenBank/DDBJ whole genome shotgun (WGS) entry which is preliminary data.</text>
</comment>
<dbReference type="RefSeq" id="WP_268599302.1">
    <property type="nucleotide sequence ID" value="NZ_JAKOBS010000051.1"/>
</dbReference>
<accession>A0ABT4H5T6</accession>
<dbReference type="EMBL" id="JAMDNP010000087">
    <property type="protein sequence ID" value="MCY9764340.1"/>
    <property type="molecule type" value="Genomic_DNA"/>
</dbReference>